<dbReference type="InterPro" id="IPR001322">
    <property type="entry name" value="Lamin_tail_dom"/>
</dbReference>
<feature type="region of interest" description="Disordered" evidence="1">
    <location>
        <begin position="274"/>
        <end position="371"/>
    </location>
</feature>
<keyword evidence="2" id="KW-0472">Membrane</keyword>
<dbReference type="EMBL" id="PSRQ01000014">
    <property type="protein sequence ID" value="PWU24059.1"/>
    <property type="molecule type" value="Genomic_DNA"/>
</dbReference>
<feature type="domain" description="LTD" evidence="4">
    <location>
        <begin position="170"/>
        <end position="272"/>
    </location>
</feature>
<comment type="caution">
    <text evidence="5">The sequence shown here is derived from an EMBL/GenBank/DDBJ whole genome shotgun (WGS) entry which is preliminary data.</text>
</comment>
<dbReference type="AlphaFoldDB" id="A0A317JU20"/>
<keyword evidence="2" id="KW-0812">Transmembrane</keyword>
<sequence>MRGRLLIYISFFTFFFVCATQAKAVSISTPSTFSTSASFINDEQKTISVTVSSSGSLGAGWLKALFYQSGTSTKKYFGSVVGDQNCTASTSMSTADQSNCFSIPGAGTFSITVSPDMSSANYPGNQDGEFIVYRCTASGCDSTQASTPIDVHFVDTQSTSTPTPTSIAVPSPTATPGPVPPNIALSEVMACPPTGQNEWVEIVNNNNTGEDLENWEIKDSTETNKQAFSATVQAHSWYVVQIVNAMLNNSGGDTVRLVDPNGNTVESFGYNSCASDQSWSKNSSGTWQSTTPTPGGANQFPTPSPTPLASAPIIPTAAGTTLPSPTLEPTAEGADASMSGEVLGTESTSDPISTPQDTPIASQVPLVSDDSSSPPPLAFIALIIGGGALVTLGGYIWWEGRKKKK</sequence>
<evidence type="ECO:0000259" key="4">
    <source>
        <dbReference type="PROSITE" id="PS51841"/>
    </source>
</evidence>
<dbReference type="InterPro" id="IPR036415">
    <property type="entry name" value="Lamin_tail_dom_sf"/>
</dbReference>
<keyword evidence="3" id="KW-0732">Signal</keyword>
<reference evidence="5 6" key="1">
    <citation type="submission" date="2018-02" db="EMBL/GenBank/DDBJ databases">
        <title>Genomic Reconstructions from Amazon Rainforest and Pasture Soil Reveal Novel Insights into the Physiology of Candidate Phyla in Tropical Sites.</title>
        <authorList>
            <person name="Kroeger M.E."/>
            <person name="Delmont T."/>
            <person name="Eren A.M."/>
            <person name="Guo J."/>
            <person name="Meyer K.M."/>
            <person name="Khan K."/>
            <person name="Rodrigues J.L.M."/>
            <person name="Bohannan B.J.M."/>
            <person name="Tringe S."/>
            <person name="Borges C.D."/>
            <person name="Tiedje J."/>
            <person name="Tsai S.M."/>
            <person name="Nusslein K."/>
        </authorList>
    </citation>
    <scope>NUCLEOTIDE SEQUENCE [LARGE SCALE GENOMIC DNA]</scope>
    <source>
        <strain evidence="5">Amazon FNV 2010 28 9</strain>
    </source>
</reference>
<proteinExistence type="predicted"/>
<feature type="region of interest" description="Disordered" evidence="1">
    <location>
        <begin position="155"/>
        <end position="175"/>
    </location>
</feature>
<feature type="transmembrane region" description="Helical" evidence="2">
    <location>
        <begin position="377"/>
        <end position="398"/>
    </location>
</feature>
<feature type="signal peptide" evidence="3">
    <location>
        <begin position="1"/>
        <end position="24"/>
    </location>
</feature>
<accession>A0A317JU20</accession>
<gene>
    <name evidence="5" type="ORF">C5B42_00885</name>
</gene>
<evidence type="ECO:0000256" key="3">
    <source>
        <dbReference type="SAM" id="SignalP"/>
    </source>
</evidence>
<keyword evidence="2" id="KW-1133">Transmembrane helix</keyword>
<dbReference type="SUPFAM" id="SSF74853">
    <property type="entry name" value="Lamin A/C globular tail domain"/>
    <property type="match status" value="1"/>
</dbReference>
<evidence type="ECO:0000313" key="6">
    <source>
        <dbReference type="Proteomes" id="UP000246104"/>
    </source>
</evidence>
<name>A0A317JU20_9BACT</name>
<evidence type="ECO:0000256" key="2">
    <source>
        <dbReference type="SAM" id="Phobius"/>
    </source>
</evidence>
<feature type="compositionally biased region" description="Low complexity" evidence="1">
    <location>
        <begin position="156"/>
        <end position="172"/>
    </location>
</feature>
<evidence type="ECO:0000313" key="5">
    <source>
        <dbReference type="EMBL" id="PWU24059.1"/>
    </source>
</evidence>
<feature type="compositionally biased region" description="Polar residues" evidence="1">
    <location>
        <begin position="345"/>
        <end position="361"/>
    </location>
</feature>
<feature type="compositionally biased region" description="Low complexity" evidence="1">
    <location>
        <begin position="307"/>
        <end position="318"/>
    </location>
</feature>
<dbReference type="Pfam" id="PF00932">
    <property type="entry name" value="LTD"/>
    <property type="match status" value="1"/>
</dbReference>
<dbReference type="Proteomes" id="UP000246104">
    <property type="component" value="Unassembled WGS sequence"/>
</dbReference>
<organism evidence="5 6">
    <name type="scientific">Candidatus Cerribacteria bacterium 'Amazon FNV 2010 28 9'</name>
    <dbReference type="NCBI Taxonomy" id="2081795"/>
    <lineage>
        <taxon>Bacteria</taxon>
        <taxon>Candidatus Cerribacteria</taxon>
    </lineage>
</organism>
<dbReference type="PROSITE" id="PS51841">
    <property type="entry name" value="LTD"/>
    <property type="match status" value="1"/>
</dbReference>
<feature type="chain" id="PRO_5016245426" description="LTD domain-containing protein" evidence="3">
    <location>
        <begin position="25"/>
        <end position="405"/>
    </location>
</feature>
<feature type="compositionally biased region" description="Polar residues" evidence="1">
    <location>
        <begin position="274"/>
        <end position="293"/>
    </location>
</feature>
<protein>
    <recommendedName>
        <fullName evidence="4">LTD domain-containing protein</fullName>
    </recommendedName>
</protein>
<evidence type="ECO:0000256" key="1">
    <source>
        <dbReference type="SAM" id="MobiDB-lite"/>
    </source>
</evidence>